<comment type="caution">
    <text evidence="3">The sequence shown here is derived from an EMBL/GenBank/DDBJ whole genome shotgun (WGS) entry which is preliminary data.</text>
</comment>
<dbReference type="FunFam" id="1.10.287.370:FF:000002">
    <property type="entry name" value="Prefoldin subunit 2"/>
    <property type="match status" value="1"/>
</dbReference>
<comment type="similarity">
    <text evidence="1">Belongs to the prefoldin subunit beta family.</text>
</comment>
<protein>
    <submittedName>
        <fullName evidence="3">Cochaperone prefoldin complex subunit</fullName>
    </submittedName>
</protein>
<organism evidence="3 4">
    <name type="scientific">Coemansia guatemalensis</name>
    <dbReference type="NCBI Taxonomy" id="2761395"/>
    <lineage>
        <taxon>Eukaryota</taxon>
        <taxon>Fungi</taxon>
        <taxon>Fungi incertae sedis</taxon>
        <taxon>Zoopagomycota</taxon>
        <taxon>Kickxellomycotina</taxon>
        <taxon>Kickxellomycetes</taxon>
        <taxon>Kickxellales</taxon>
        <taxon>Kickxellaceae</taxon>
        <taxon>Coemansia</taxon>
    </lineage>
</organism>
<sequence length="125" mass="13792">MSSSSSTDKKNSGAPSEQELRLAANQYTSELKAVASKIGELENELNEHALVIKTLSDVPTTRKCHRLINGVLIERTVAEVLPALKTNEDGIQSTIKQLTSQYKAKEKLFIDFQQKHGIRIAQSPS</sequence>
<proteinExistence type="inferred from homology"/>
<dbReference type="Pfam" id="PF01920">
    <property type="entry name" value="Prefoldin_2"/>
    <property type="match status" value="1"/>
</dbReference>
<dbReference type="CDD" id="cd23163">
    <property type="entry name" value="Prefoldin_2"/>
    <property type="match status" value="1"/>
</dbReference>
<dbReference type="PANTHER" id="PTHR13303">
    <property type="entry name" value="PREFOLDIN SUBUNIT 2"/>
    <property type="match status" value="1"/>
</dbReference>
<reference evidence="3" key="1">
    <citation type="submission" date="2022-07" db="EMBL/GenBank/DDBJ databases">
        <title>Phylogenomic reconstructions and comparative analyses of Kickxellomycotina fungi.</title>
        <authorList>
            <person name="Reynolds N.K."/>
            <person name="Stajich J.E."/>
            <person name="Barry K."/>
            <person name="Grigoriev I.V."/>
            <person name="Crous P."/>
            <person name="Smith M.E."/>
        </authorList>
    </citation>
    <scope>NUCLEOTIDE SEQUENCE</scope>
    <source>
        <strain evidence="3">NRRL 1565</strain>
    </source>
</reference>
<evidence type="ECO:0000313" key="4">
    <source>
        <dbReference type="Proteomes" id="UP001140094"/>
    </source>
</evidence>
<keyword evidence="2" id="KW-0143">Chaperone</keyword>
<accession>A0A9W8I1B9</accession>
<dbReference type="OrthoDB" id="29646at2759"/>
<dbReference type="InterPro" id="IPR027235">
    <property type="entry name" value="PFD2"/>
</dbReference>
<name>A0A9W8I1B9_9FUNG</name>
<gene>
    <name evidence="3" type="primary">GIM4</name>
    <name evidence="3" type="ORF">H4R20_002504</name>
</gene>
<dbReference type="InterPro" id="IPR002777">
    <property type="entry name" value="PFD_beta-like"/>
</dbReference>
<dbReference type="AlphaFoldDB" id="A0A9W8I1B9"/>
<dbReference type="SUPFAM" id="SSF46579">
    <property type="entry name" value="Prefoldin"/>
    <property type="match status" value="1"/>
</dbReference>
<evidence type="ECO:0000256" key="2">
    <source>
        <dbReference type="ARBA" id="ARBA00023186"/>
    </source>
</evidence>
<dbReference type="Proteomes" id="UP001140094">
    <property type="component" value="Unassembled WGS sequence"/>
</dbReference>
<keyword evidence="4" id="KW-1185">Reference proteome</keyword>
<evidence type="ECO:0000313" key="3">
    <source>
        <dbReference type="EMBL" id="KAJ2804452.1"/>
    </source>
</evidence>
<dbReference type="Gene3D" id="1.10.287.370">
    <property type="match status" value="1"/>
</dbReference>
<dbReference type="GO" id="GO:0016272">
    <property type="term" value="C:prefoldin complex"/>
    <property type="evidence" value="ECO:0007669"/>
    <property type="project" value="InterPro"/>
</dbReference>
<dbReference type="InterPro" id="IPR009053">
    <property type="entry name" value="Prefoldin"/>
</dbReference>
<evidence type="ECO:0000256" key="1">
    <source>
        <dbReference type="ARBA" id="ARBA00008045"/>
    </source>
</evidence>
<dbReference type="EMBL" id="JANBUO010000400">
    <property type="protein sequence ID" value="KAJ2804452.1"/>
    <property type="molecule type" value="Genomic_DNA"/>
</dbReference>
<dbReference type="GO" id="GO:0006457">
    <property type="term" value="P:protein folding"/>
    <property type="evidence" value="ECO:0007669"/>
    <property type="project" value="InterPro"/>
</dbReference>
<dbReference type="GO" id="GO:0051082">
    <property type="term" value="F:unfolded protein binding"/>
    <property type="evidence" value="ECO:0007669"/>
    <property type="project" value="InterPro"/>
</dbReference>